<evidence type="ECO:0000256" key="5">
    <source>
        <dbReference type="ARBA" id="ARBA00022553"/>
    </source>
</evidence>
<comment type="catalytic activity">
    <reaction evidence="1">
        <text>ATP + protein L-histidine = ADP + protein N-phospho-L-histidine.</text>
        <dbReference type="EC" id="2.7.13.3"/>
    </reaction>
</comment>
<dbReference type="Pfam" id="PF00512">
    <property type="entry name" value="HisKA"/>
    <property type="match status" value="1"/>
</dbReference>
<dbReference type="SMART" id="SM00448">
    <property type="entry name" value="REC"/>
    <property type="match status" value="2"/>
</dbReference>
<reference evidence="19 20" key="1">
    <citation type="submission" date="2014-01" db="EMBL/GenBank/DDBJ databases">
        <title>Full genme sequencing of cellulolytic bacterium Gynuella sunshinyii YC6258T gen. nov., sp. nov.</title>
        <authorList>
            <person name="Khan H."/>
            <person name="Chung E.J."/>
            <person name="Chung Y.R."/>
        </authorList>
    </citation>
    <scope>NUCLEOTIDE SEQUENCE [LARGE SCALE GENOMIC DNA]</scope>
    <source>
        <strain evidence="19 20">YC6258</strain>
    </source>
</reference>
<feature type="domain" description="Response regulatory" evidence="17">
    <location>
        <begin position="425"/>
        <end position="541"/>
    </location>
</feature>
<dbReference type="CDD" id="cd16922">
    <property type="entry name" value="HATPase_EvgS-ArcB-TorS-like"/>
    <property type="match status" value="1"/>
</dbReference>
<keyword evidence="6" id="KW-0808">Transferase</keyword>
<sequence>MSMQQDDLQSLRDRIKALEMQVLTLENQNRELRQSELAQQLNDEKLSEIQRIASIYSWEVNVVSRRLKCSDMLKSILHPPLSEYLTVEDLYQIIHPDDVEHYRKLYDDSVDAEKPFELEHRIILQNGSERIVRHFCKTFFLSNGMPFKSMGLMQDVTQLKKTEEQLRQAIIEAEAANEAKSSFLANMSHEIRTPVNGVIGMTHLLLDSALDQVQRDYVETIRHSGDALLAVINDVLDFSKIEAGKMELEQFDFDLCSTVEDALEILAESAARKHLEIAYLAERGVETWVRGDPSRIRQILLNLVGNAIKFTNSGEVVVKLTRNGQEGAEADFIRFEVIDSGIGISARAQTKLFQAFSQADSSITRKHGGSGLGLVICDRLVALMDGEIGLDSTPGKGSTFWFTARLPASVERQQTLAVDAMKPVKVLFVSQNKPFLQLSVRQLKNWQFQVTAVTEGEQALIALQKVEPCFNLVIADTQLEDMAGGMLVEKIRAIPEISKTHIILLRQFGQRTHQRYMSSVDMFMTKPVRWSRMYRHILSVFRQDHGNPVSHQQHSLNNHAVASFQFRVLLVDDNIVNQKIAEHMLQRIHCQADIAENGREALEMLEKQRFDLILMDCQMPVMDGLTATEVIRANERMSGEHIPIVAMTANTMKGDMERCLSVGMDDYISKPVRLRQLYETLSRWLPITDAVMLETDIEDSM</sequence>
<evidence type="ECO:0000256" key="14">
    <source>
        <dbReference type="PROSITE-ProRule" id="PRU00169"/>
    </source>
</evidence>
<keyword evidence="11" id="KW-1133">Transmembrane helix</keyword>
<dbReference type="Pfam" id="PF08447">
    <property type="entry name" value="PAS_3"/>
    <property type="match status" value="1"/>
</dbReference>
<keyword evidence="7" id="KW-0812">Transmembrane</keyword>
<evidence type="ECO:0000256" key="3">
    <source>
        <dbReference type="ARBA" id="ARBA00012438"/>
    </source>
</evidence>
<dbReference type="EC" id="2.7.13.3" evidence="3"/>
<dbReference type="FunFam" id="1.10.287.130:FF:000003">
    <property type="entry name" value="Histidine kinase"/>
    <property type="match status" value="1"/>
</dbReference>
<dbReference type="SUPFAM" id="SSF55874">
    <property type="entry name" value="ATPase domain of HSP90 chaperone/DNA topoisomerase II/histidine kinase"/>
    <property type="match status" value="1"/>
</dbReference>
<feature type="domain" description="PAC" evidence="18">
    <location>
        <begin position="116"/>
        <end position="168"/>
    </location>
</feature>
<gene>
    <name evidence="19" type="ORF">YC6258_02861</name>
</gene>
<dbReference type="InterPro" id="IPR035965">
    <property type="entry name" value="PAS-like_dom_sf"/>
</dbReference>
<dbReference type="KEGG" id="gsn:YC6258_02861"/>
<evidence type="ECO:0000256" key="6">
    <source>
        <dbReference type="ARBA" id="ARBA00022679"/>
    </source>
</evidence>
<dbReference type="SUPFAM" id="SSF47384">
    <property type="entry name" value="Homodimeric domain of signal transducing histidine kinase"/>
    <property type="match status" value="1"/>
</dbReference>
<dbReference type="PROSITE" id="PS50113">
    <property type="entry name" value="PAC"/>
    <property type="match status" value="1"/>
</dbReference>
<dbReference type="PROSITE" id="PS50110">
    <property type="entry name" value="RESPONSE_REGULATORY"/>
    <property type="match status" value="2"/>
</dbReference>
<evidence type="ECO:0000259" key="16">
    <source>
        <dbReference type="PROSITE" id="PS50109"/>
    </source>
</evidence>
<dbReference type="CDD" id="cd17546">
    <property type="entry name" value="REC_hyHK_CKI1_RcsC-like"/>
    <property type="match status" value="1"/>
</dbReference>
<feature type="modified residue" description="4-aspartylphosphate" evidence="14">
    <location>
        <position position="616"/>
    </location>
</feature>
<keyword evidence="8" id="KW-0547">Nucleotide-binding</keyword>
<dbReference type="InterPro" id="IPR000700">
    <property type="entry name" value="PAS-assoc_C"/>
</dbReference>
<dbReference type="PROSITE" id="PS50109">
    <property type="entry name" value="HIS_KIN"/>
    <property type="match status" value="1"/>
</dbReference>
<dbReference type="EMBL" id="CP007142">
    <property type="protein sequence ID" value="AJQ94899.1"/>
    <property type="molecule type" value="Genomic_DNA"/>
</dbReference>
<keyword evidence="5 14" id="KW-0597">Phosphoprotein</keyword>
<dbReference type="GO" id="GO:0005524">
    <property type="term" value="F:ATP binding"/>
    <property type="evidence" value="ECO:0007669"/>
    <property type="project" value="UniProtKB-KW"/>
</dbReference>
<dbReference type="FunFam" id="3.30.565.10:FF:000010">
    <property type="entry name" value="Sensor histidine kinase RcsC"/>
    <property type="match status" value="1"/>
</dbReference>
<dbReference type="Proteomes" id="UP000032266">
    <property type="component" value="Chromosome"/>
</dbReference>
<evidence type="ECO:0000256" key="1">
    <source>
        <dbReference type="ARBA" id="ARBA00000085"/>
    </source>
</evidence>
<dbReference type="InterPro" id="IPR013655">
    <property type="entry name" value="PAS_fold_3"/>
</dbReference>
<accession>A0A0C5VWS4</accession>
<evidence type="ECO:0000313" key="19">
    <source>
        <dbReference type="EMBL" id="AJQ94899.1"/>
    </source>
</evidence>
<dbReference type="Pfam" id="PF00072">
    <property type="entry name" value="Response_reg"/>
    <property type="match status" value="2"/>
</dbReference>
<keyword evidence="13" id="KW-0472">Membrane</keyword>
<evidence type="ECO:0000313" key="20">
    <source>
        <dbReference type="Proteomes" id="UP000032266"/>
    </source>
</evidence>
<dbReference type="SUPFAM" id="SSF55785">
    <property type="entry name" value="PYP-like sensor domain (PAS domain)"/>
    <property type="match status" value="1"/>
</dbReference>
<name>A0A0C5VWS4_9GAMM</name>
<dbReference type="PANTHER" id="PTHR45339:SF1">
    <property type="entry name" value="HYBRID SIGNAL TRANSDUCTION HISTIDINE KINASE J"/>
    <property type="match status" value="1"/>
</dbReference>
<dbReference type="InterPro" id="IPR011006">
    <property type="entry name" value="CheY-like_superfamily"/>
</dbReference>
<dbReference type="CDD" id="cd00082">
    <property type="entry name" value="HisKA"/>
    <property type="match status" value="1"/>
</dbReference>
<evidence type="ECO:0000256" key="4">
    <source>
        <dbReference type="ARBA" id="ARBA00022475"/>
    </source>
</evidence>
<keyword evidence="12" id="KW-0902">Two-component regulatory system</keyword>
<keyword evidence="10" id="KW-0067">ATP-binding</keyword>
<protein>
    <recommendedName>
        <fullName evidence="3">histidine kinase</fullName>
        <ecNumber evidence="3">2.7.13.3</ecNumber>
    </recommendedName>
</protein>
<dbReference type="SUPFAM" id="SSF52172">
    <property type="entry name" value="CheY-like"/>
    <property type="match status" value="2"/>
</dbReference>
<dbReference type="SMART" id="SM00388">
    <property type="entry name" value="HisKA"/>
    <property type="match status" value="1"/>
</dbReference>
<feature type="domain" description="Histidine kinase" evidence="16">
    <location>
        <begin position="186"/>
        <end position="408"/>
    </location>
</feature>
<dbReference type="Gene3D" id="3.30.565.10">
    <property type="entry name" value="Histidine kinase-like ATPase, C-terminal domain"/>
    <property type="match status" value="1"/>
</dbReference>
<organism evidence="19 20">
    <name type="scientific">Gynuella sunshinyii YC6258</name>
    <dbReference type="NCBI Taxonomy" id="1445510"/>
    <lineage>
        <taxon>Bacteria</taxon>
        <taxon>Pseudomonadati</taxon>
        <taxon>Pseudomonadota</taxon>
        <taxon>Gammaproteobacteria</taxon>
        <taxon>Oceanospirillales</taxon>
        <taxon>Saccharospirillaceae</taxon>
        <taxon>Gynuella</taxon>
    </lineage>
</organism>
<feature type="domain" description="Response regulatory" evidence="17">
    <location>
        <begin position="567"/>
        <end position="685"/>
    </location>
</feature>
<evidence type="ECO:0000256" key="11">
    <source>
        <dbReference type="ARBA" id="ARBA00022989"/>
    </source>
</evidence>
<feature type="coiled-coil region" evidence="15">
    <location>
        <begin position="1"/>
        <end position="35"/>
    </location>
</feature>
<keyword evidence="20" id="KW-1185">Reference proteome</keyword>
<dbReference type="InterPro" id="IPR036097">
    <property type="entry name" value="HisK_dim/P_sf"/>
</dbReference>
<evidence type="ECO:0000256" key="2">
    <source>
        <dbReference type="ARBA" id="ARBA00004651"/>
    </source>
</evidence>
<evidence type="ECO:0000256" key="15">
    <source>
        <dbReference type="SAM" id="Coils"/>
    </source>
</evidence>
<dbReference type="Gene3D" id="3.40.50.2300">
    <property type="match status" value="2"/>
</dbReference>
<dbReference type="InterPro" id="IPR036890">
    <property type="entry name" value="HATPase_C_sf"/>
</dbReference>
<dbReference type="Gene3D" id="3.30.450.20">
    <property type="entry name" value="PAS domain"/>
    <property type="match status" value="1"/>
</dbReference>
<dbReference type="CDD" id="cd00156">
    <property type="entry name" value="REC"/>
    <property type="match status" value="1"/>
</dbReference>
<dbReference type="InterPro" id="IPR003661">
    <property type="entry name" value="HisK_dim/P_dom"/>
</dbReference>
<dbReference type="Pfam" id="PF02518">
    <property type="entry name" value="HATPase_c"/>
    <property type="match status" value="1"/>
</dbReference>
<dbReference type="SMART" id="SM00387">
    <property type="entry name" value="HATPase_c"/>
    <property type="match status" value="1"/>
</dbReference>
<dbReference type="OrthoDB" id="9810730at2"/>
<dbReference type="PRINTS" id="PR00344">
    <property type="entry name" value="BCTRLSENSOR"/>
</dbReference>
<dbReference type="Gene3D" id="1.10.287.130">
    <property type="match status" value="1"/>
</dbReference>
<dbReference type="AlphaFoldDB" id="A0A0C5VWS4"/>
<evidence type="ECO:0000256" key="8">
    <source>
        <dbReference type="ARBA" id="ARBA00022741"/>
    </source>
</evidence>
<dbReference type="InterPro" id="IPR004358">
    <property type="entry name" value="Sig_transdc_His_kin-like_C"/>
</dbReference>
<dbReference type="PANTHER" id="PTHR45339">
    <property type="entry name" value="HYBRID SIGNAL TRANSDUCTION HISTIDINE KINASE J"/>
    <property type="match status" value="1"/>
</dbReference>
<dbReference type="STRING" id="1445510.YC6258_02861"/>
<evidence type="ECO:0000259" key="17">
    <source>
        <dbReference type="PROSITE" id="PS50110"/>
    </source>
</evidence>
<keyword evidence="15" id="KW-0175">Coiled coil</keyword>
<dbReference type="GO" id="GO:0000155">
    <property type="term" value="F:phosphorelay sensor kinase activity"/>
    <property type="evidence" value="ECO:0007669"/>
    <property type="project" value="InterPro"/>
</dbReference>
<evidence type="ECO:0000256" key="12">
    <source>
        <dbReference type="ARBA" id="ARBA00023012"/>
    </source>
</evidence>
<dbReference type="InterPro" id="IPR001789">
    <property type="entry name" value="Sig_transdc_resp-reg_receiver"/>
</dbReference>
<dbReference type="HOGENOM" id="CLU_000445_104_15_6"/>
<dbReference type="InterPro" id="IPR003594">
    <property type="entry name" value="HATPase_dom"/>
</dbReference>
<dbReference type="RefSeq" id="WP_052830251.1">
    <property type="nucleotide sequence ID" value="NZ_CP007142.1"/>
</dbReference>
<evidence type="ECO:0000256" key="10">
    <source>
        <dbReference type="ARBA" id="ARBA00022840"/>
    </source>
</evidence>
<comment type="subcellular location">
    <subcellularLocation>
        <location evidence="2">Cell membrane</location>
        <topology evidence="2">Multi-pass membrane protein</topology>
    </subcellularLocation>
</comment>
<evidence type="ECO:0000256" key="9">
    <source>
        <dbReference type="ARBA" id="ARBA00022777"/>
    </source>
</evidence>
<dbReference type="GO" id="GO:0005886">
    <property type="term" value="C:plasma membrane"/>
    <property type="evidence" value="ECO:0007669"/>
    <property type="project" value="UniProtKB-SubCell"/>
</dbReference>
<evidence type="ECO:0000256" key="7">
    <source>
        <dbReference type="ARBA" id="ARBA00022692"/>
    </source>
</evidence>
<dbReference type="InterPro" id="IPR005467">
    <property type="entry name" value="His_kinase_dom"/>
</dbReference>
<feature type="modified residue" description="4-aspartylphosphate" evidence="14">
    <location>
        <position position="476"/>
    </location>
</feature>
<evidence type="ECO:0000259" key="18">
    <source>
        <dbReference type="PROSITE" id="PS50113"/>
    </source>
</evidence>
<keyword evidence="9 19" id="KW-0418">Kinase</keyword>
<evidence type="ECO:0000256" key="13">
    <source>
        <dbReference type="ARBA" id="ARBA00023136"/>
    </source>
</evidence>
<proteinExistence type="predicted"/>
<dbReference type="PATRIC" id="fig|1445510.3.peg.2831"/>
<keyword evidence="4" id="KW-1003">Cell membrane</keyword>